<keyword evidence="2" id="KW-1185">Reference proteome</keyword>
<gene>
    <name evidence="1" type="ORF">HMPREF0682_2652</name>
</gene>
<evidence type="ECO:0000313" key="1">
    <source>
        <dbReference type="EMBL" id="ERK54173.1"/>
    </source>
</evidence>
<dbReference type="OrthoDB" id="2401484at2"/>
<evidence type="ECO:0000313" key="2">
    <source>
        <dbReference type="Proteomes" id="UP000017052"/>
    </source>
</evidence>
<dbReference type="PROSITE" id="PS51257">
    <property type="entry name" value="PROKAR_LIPOPROTEIN"/>
    <property type="match status" value="1"/>
</dbReference>
<protein>
    <submittedName>
        <fullName evidence="1">Subtilosin-A</fullName>
    </submittedName>
</protein>
<dbReference type="Pfam" id="PF11420">
    <property type="entry name" value="Subtilosin_A"/>
    <property type="match status" value="1"/>
</dbReference>
<dbReference type="GeneID" id="96768427"/>
<sequence length="53" mass="5391">MKVEPAAVLEFKPCAACSIAGACLVDGPIPDFELAAVEGLLGRACSVVCVSLR</sequence>
<proteinExistence type="predicted"/>
<accession>U2RKU1</accession>
<dbReference type="AlphaFoldDB" id="U2RKU1"/>
<reference evidence="1" key="1">
    <citation type="submission" date="2013-08" db="EMBL/GenBank/DDBJ databases">
        <authorList>
            <person name="Durkin A.S."/>
            <person name="Haft D.R."/>
            <person name="McCorrison J."/>
            <person name="Torralba M."/>
            <person name="Gillis M."/>
            <person name="Haft D.H."/>
            <person name="Methe B."/>
            <person name="Sutton G."/>
            <person name="Nelson K.E."/>
        </authorList>
    </citation>
    <scope>NUCLEOTIDE SEQUENCE [LARGE SCALE GENOMIC DNA]</scope>
    <source>
        <strain evidence="1">F0233</strain>
    </source>
</reference>
<dbReference type="EMBL" id="ACVN02000221">
    <property type="protein sequence ID" value="ERK54173.1"/>
    <property type="molecule type" value="Genomic_DNA"/>
</dbReference>
<dbReference type="RefSeq" id="WP_021798039.1">
    <property type="nucleotide sequence ID" value="NZ_ACVN02000221.1"/>
</dbReference>
<organism evidence="1 2">
    <name type="scientific">Propionibacterium acidifaciens F0233</name>
    <dbReference type="NCBI Taxonomy" id="553198"/>
    <lineage>
        <taxon>Bacteria</taxon>
        <taxon>Bacillati</taxon>
        <taxon>Actinomycetota</taxon>
        <taxon>Actinomycetes</taxon>
        <taxon>Propionibacteriales</taxon>
        <taxon>Propionibacteriaceae</taxon>
        <taxon>Propionibacterium</taxon>
    </lineage>
</organism>
<dbReference type="InterPro" id="IPR021539">
    <property type="entry name" value="Subtilosin_A"/>
</dbReference>
<dbReference type="Proteomes" id="UP000017052">
    <property type="component" value="Unassembled WGS sequence"/>
</dbReference>
<comment type="caution">
    <text evidence="1">The sequence shown here is derived from an EMBL/GenBank/DDBJ whole genome shotgun (WGS) entry which is preliminary data.</text>
</comment>
<name>U2RKU1_9ACTN</name>